<comment type="caution">
    <text evidence="1">The sequence shown here is derived from an EMBL/GenBank/DDBJ whole genome shotgun (WGS) entry which is preliminary data.</text>
</comment>
<name>A0A820LPV8_9BILA</name>
<evidence type="ECO:0000313" key="1">
    <source>
        <dbReference type="EMBL" id="CAF4360527.1"/>
    </source>
</evidence>
<proteinExistence type="predicted"/>
<sequence length="29" mass="3040">MHYQHQVLKTSLTGSAVNSNVVAAGTGIR</sequence>
<protein>
    <submittedName>
        <fullName evidence="1">Uncharacterized protein</fullName>
    </submittedName>
</protein>
<organism evidence="1 2">
    <name type="scientific">Adineta steineri</name>
    <dbReference type="NCBI Taxonomy" id="433720"/>
    <lineage>
        <taxon>Eukaryota</taxon>
        <taxon>Metazoa</taxon>
        <taxon>Spiralia</taxon>
        <taxon>Gnathifera</taxon>
        <taxon>Rotifera</taxon>
        <taxon>Eurotatoria</taxon>
        <taxon>Bdelloidea</taxon>
        <taxon>Adinetida</taxon>
        <taxon>Adinetidae</taxon>
        <taxon>Adineta</taxon>
    </lineage>
</organism>
<gene>
    <name evidence="1" type="ORF">KXQ929_LOCUS48787</name>
</gene>
<feature type="non-terminal residue" evidence="1">
    <location>
        <position position="29"/>
    </location>
</feature>
<evidence type="ECO:0000313" key="2">
    <source>
        <dbReference type="Proteomes" id="UP000663868"/>
    </source>
</evidence>
<dbReference type="AlphaFoldDB" id="A0A820LPV8"/>
<reference evidence="1" key="1">
    <citation type="submission" date="2021-02" db="EMBL/GenBank/DDBJ databases">
        <authorList>
            <person name="Nowell W R."/>
        </authorList>
    </citation>
    <scope>NUCLEOTIDE SEQUENCE</scope>
</reference>
<dbReference type="EMBL" id="CAJOBB010019666">
    <property type="protein sequence ID" value="CAF4360527.1"/>
    <property type="molecule type" value="Genomic_DNA"/>
</dbReference>
<dbReference type="Proteomes" id="UP000663868">
    <property type="component" value="Unassembled WGS sequence"/>
</dbReference>
<accession>A0A820LPV8</accession>